<evidence type="ECO:0000313" key="3">
    <source>
        <dbReference type="EMBL" id="MFD0902929.1"/>
    </source>
</evidence>
<dbReference type="Proteomes" id="UP001596972">
    <property type="component" value="Unassembled WGS sequence"/>
</dbReference>
<protein>
    <submittedName>
        <fullName evidence="3">Uncharacterized protein</fullName>
    </submittedName>
</protein>
<feature type="compositionally biased region" description="Polar residues" evidence="1">
    <location>
        <begin position="53"/>
        <end position="62"/>
    </location>
</feature>
<comment type="caution">
    <text evidence="3">The sequence shown here is derived from an EMBL/GenBank/DDBJ whole genome shotgun (WGS) entry which is preliminary data.</text>
</comment>
<keyword evidence="2" id="KW-0472">Membrane</keyword>
<feature type="region of interest" description="Disordered" evidence="1">
    <location>
        <begin position="1"/>
        <end position="23"/>
    </location>
</feature>
<name>A0ABW3ERC4_9ACTN</name>
<dbReference type="EMBL" id="JBHTJA010000044">
    <property type="protein sequence ID" value="MFD0902929.1"/>
    <property type="molecule type" value="Genomic_DNA"/>
</dbReference>
<gene>
    <name evidence="3" type="ORF">ACFQ11_21225</name>
</gene>
<feature type="region of interest" description="Disordered" evidence="1">
    <location>
        <begin position="44"/>
        <end position="120"/>
    </location>
</feature>
<organism evidence="3 4">
    <name type="scientific">Actinomadura sediminis</name>
    <dbReference type="NCBI Taxonomy" id="1038904"/>
    <lineage>
        <taxon>Bacteria</taxon>
        <taxon>Bacillati</taxon>
        <taxon>Actinomycetota</taxon>
        <taxon>Actinomycetes</taxon>
        <taxon>Streptosporangiales</taxon>
        <taxon>Thermomonosporaceae</taxon>
        <taxon>Actinomadura</taxon>
    </lineage>
</organism>
<evidence type="ECO:0000313" key="4">
    <source>
        <dbReference type="Proteomes" id="UP001596972"/>
    </source>
</evidence>
<keyword evidence="4" id="KW-1185">Reference proteome</keyword>
<proteinExistence type="predicted"/>
<feature type="transmembrane region" description="Helical" evidence="2">
    <location>
        <begin position="24"/>
        <end position="45"/>
    </location>
</feature>
<feature type="compositionally biased region" description="Pro residues" evidence="1">
    <location>
        <begin position="85"/>
        <end position="99"/>
    </location>
</feature>
<accession>A0ABW3ERC4</accession>
<keyword evidence="2" id="KW-0812">Transmembrane</keyword>
<sequence>MTGRHRGQSEAGKAEERGPRRKRAAIVGVLVGVPLLATLGVFTFGGERDGSSRAVTPVQQVTPAAEPTYGKYVAPEAGPQADTLTPPPPPAPAPAPTPAATPRRPSAPRETERSREQRDCRWEDVPFLERWCRWGERGDR</sequence>
<dbReference type="RefSeq" id="WP_378301200.1">
    <property type="nucleotide sequence ID" value="NZ_JBHTJA010000044.1"/>
</dbReference>
<feature type="compositionally biased region" description="Basic and acidic residues" evidence="1">
    <location>
        <begin position="107"/>
        <end position="120"/>
    </location>
</feature>
<reference evidence="4" key="1">
    <citation type="journal article" date="2019" name="Int. J. Syst. Evol. Microbiol.">
        <title>The Global Catalogue of Microorganisms (GCM) 10K type strain sequencing project: providing services to taxonomists for standard genome sequencing and annotation.</title>
        <authorList>
            <consortium name="The Broad Institute Genomics Platform"/>
            <consortium name="The Broad Institute Genome Sequencing Center for Infectious Disease"/>
            <person name="Wu L."/>
            <person name="Ma J."/>
        </authorList>
    </citation>
    <scope>NUCLEOTIDE SEQUENCE [LARGE SCALE GENOMIC DNA]</scope>
    <source>
        <strain evidence="4">JCM 31202</strain>
    </source>
</reference>
<evidence type="ECO:0000256" key="2">
    <source>
        <dbReference type="SAM" id="Phobius"/>
    </source>
</evidence>
<keyword evidence="2" id="KW-1133">Transmembrane helix</keyword>
<evidence type="ECO:0000256" key="1">
    <source>
        <dbReference type="SAM" id="MobiDB-lite"/>
    </source>
</evidence>